<accession>A0A5D2UMM3</accession>
<name>A0A5D2UMM3_GOSMU</name>
<gene>
    <name evidence="1" type="ORF">E1A91_D06G179000v1</name>
</gene>
<reference evidence="1 2" key="1">
    <citation type="submission" date="2019-07" db="EMBL/GenBank/DDBJ databases">
        <title>WGS assembly of Gossypium mustelinum.</title>
        <authorList>
            <person name="Chen Z.J."/>
            <person name="Sreedasyam A."/>
            <person name="Ando A."/>
            <person name="Song Q."/>
            <person name="De L."/>
            <person name="Hulse-Kemp A."/>
            <person name="Ding M."/>
            <person name="Ye W."/>
            <person name="Kirkbride R."/>
            <person name="Jenkins J."/>
            <person name="Plott C."/>
            <person name="Lovell J."/>
            <person name="Lin Y.-M."/>
            <person name="Vaughn R."/>
            <person name="Liu B."/>
            <person name="Li W."/>
            <person name="Simpson S."/>
            <person name="Scheffler B."/>
            <person name="Saski C."/>
            <person name="Grover C."/>
            <person name="Hu G."/>
            <person name="Conover J."/>
            <person name="Carlson J."/>
            <person name="Shu S."/>
            <person name="Boston L."/>
            <person name="Williams M."/>
            <person name="Peterson D."/>
            <person name="Mcgee K."/>
            <person name="Jones D."/>
            <person name="Wendel J."/>
            <person name="Stelly D."/>
            <person name="Grimwood J."/>
            <person name="Schmutz J."/>
        </authorList>
    </citation>
    <scope>NUCLEOTIDE SEQUENCE [LARGE SCALE GENOMIC DNA]</scope>
    <source>
        <strain evidence="1">1408120.09</strain>
    </source>
</reference>
<organism evidence="1 2">
    <name type="scientific">Gossypium mustelinum</name>
    <name type="common">Cotton</name>
    <name type="synonym">Gossypium caicoense</name>
    <dbReference type="NCBI Taxonomy" id="34275"/>
    <lineage>
        <taxon>Eukaryota</taxon>
        <taxon>Viridiplantae</taxon>
        <taxon>Streptophyta</taxon>
        <taxon>Embryophyta</taxon>
        <taxon>Tracheophyta</taxon>
        <taxon>Spermatophyta</taxon>
        <taxon>Magnoliopsida</taxon>
        <taxon>eudicotyledons</taxon>
        <taxon>Gunneridae</taxon>
        <taxon>Pentapetalae</taxon>
        <taxon>rosids</taxon>
        <taxon>malvids</taxon>
        <taxon>Malvales</taxon>
        <taxon>Malvaceae</taxon>
        <taxon>Malvoideae</taxon>
        <taxon>Gossypium</taxon>
    </lineage>
</organism>
<dbReference type="AlphaFoldDB" id="A0A5D2UMM3"/>
<keyword evidence="2" id="KW-1185">Reference proteome</keyword>
<dbReference type="Proteomes" id="UP000323597">
    <property type="component" value="Chromosome D06"/>
</dbReference>
<evidence type="ECO:0000313" key="2">
    <source>
        <dbReference type="Proteomes" id="UP000323597"/>
    </source>
</evidence>
<protein>
    <submittedName>
        <fullName evidence="1">Uncharacterized protein</fullName>
    </submittedName>
</protein>
<dbReference type="EMBL" id="CM017654">
    <property type="protein sequence ID" value="TYI77984.1"/>
    <property type="molecule type" value="Genomic_DNA"/>
</dbReference>
<sequence>MATDGIMTCLQKEMGLLQHELSQLDSKMEVKLDAKLDARFKDFREDFKGEICSEVVRYTSTKVSTQGHSSYVYSNRWRSFRYFFSYWRDYSMGRLFQLQCPRFDGTNFCSW</sequence>
<evidence type="ECO:0000313" key="1">
    <source>
        <dbReference type="EMBL" id="TYI77984.1"/>
    </source>
</evidence>
<proteinExistence type="predicted"/>